<dbReference type="Gene3D" id="3.10.450.50">
    <property type="match status" value="1"/>
</dbReference>
<keyword evidence="2" id="KW-1185">Reference proteome</keyword>
<name>A0ABU1GN15_9GAMM</name>
<evidence type="ECO:0000313" key="1">
    <source>
        <dbReference type="EMBL" id="MDR5893416.1"/>
    </source>
</evidence>
<dbReference type="RefSeq" id="WP_309637026.1">
    <property type="nucleotide sequence ID" value="NZ_JARWAL010000009.1"/>
</dbReference>
<reference evidence="1 2" key="1">
    <citation type="submission" date="2023-04" db="EMBL/GenBank/DDBJ databases">
        <title>A long-awaited taxogenomic arrangement of the family Halomonadaceae.</title>
        <authorList>
            <person name="De La Haba R."/>
            <person name="Chuvochina M."/>
            <person name="Wittouck S."/>
            <person name="Arahal D.R."/>
            <person name="Sanchez-Porro C."/>
            <person name="Hugenholtz P."/>
            <person name="Ventosa A."/>
        </authorList>
    </citation>
    <scope>NUCLEOTIDE SEQUENCE [LARGE SCALE GENOMIC DNA]</scope>
    <source>
        <strain evidence="1 2">DSM 17332</strain>
    </source>
</reference>
<gene>
    <name evidence="1" type="ORF">QC820_11400</name>
</gene>
<proteinExistence type="predicted"/>
<evidence type="ECO:0000313" key="2">
    <source>
        <dbReference type="Proteomes" id="UP001252270"/>
    </source>
</evidence>
<dbReference type="Pfam" id="PF02810">
    <property type="entry name" value="SEC-C"/>
    <property type="match status" value="1"/>
</dbReference>
<organism evidence="1 2">
    <name type="scientific">Halomonas mongoliensis</name>
    <dbReference type="NCBI Taxonomy" id="321265"/>
    <lineage>
        <taxon>Bacteria</taxon>
        <taxon>Pseudomonadati</taxon>
        <taxon>Pseudomonadota</taxon>
        <taxon>Gammaproteobacteria</taxon>
        <taxon>Oceanospirillales</taxon>
        <taxon>Halomonadaceae</taxon>
        <taxon>Halomonas</taxon>
    </lineage>
</organism>
<sequence length="621" mass="68635">MVDADLPEIPAELEISINAFLEASLRHILQHESADAYFAALDEIARRSGVTEWFDPQMPFWPIARTLWDNAPLPSRGFRPDPLPAPKRNDPCPCGSGKKFKRCCQPLQQELPLGLDDELPVLRIAASLFTAKQRKEAATKAPPRLRLVLAELELEANHPGKARNQLLKLLKQGVLEADLQAQAVHLLGDAYNALGHQSAGEKAMSDLLPSLKPPAAAEALHWLTGQALLDDRPADAMALLHQAETLDPDNLSNGLFKVVCLRDIGADAEAQRTAQEWLPVARELGLEDAIAFFEEQASLATLPDDIPDDEDELEAFADDAREDDSLMALFGAPDELLRPIAGLLKSALRQPLYPVTFEPGPPGPDGDGTQWVLMLPAEVERAQAALYQAGEGQDPLDPELIRQQPALLQSPDFLQQLDAFAGAAFSTAHEQFNKALQRQQERVIAHVLDALPEGAQLPWAWLEHRPLLRLMMQHALEQEDQSAAIRGLSQLLALCPNDNLGVRAPLVNALLREGQDEQALAICERFPDDALAETRYGRVLALVRLNRLHDAEKALSEAYRALPKVLNYLIASKRKPPKLNPQGMTIGGPDQAWYYRQEMRDLFQATPGALGWMDGIKKRLR</sequence>
<comment type="caution">
    <text evidence="1">The sequence shown here is derived from an EMBL/GenBank/DDBJ whole genome shotgun (WGS) entry which is preliminary data.</text>
</comment>
<dbReference type="Proteomes" id="UP001252270">
    <property type="component" value="Unassembled WGS sequence"/>
</dbReference>
<dbReference type="InterPro" id="IPR004027">
    <property type="entry name" value="SEC_C_motif"/>
</dbReference>
<dbReference type="SUPFAM" id="SSF103642">
    <property type="entry name" value="Sec-C motif"/>
    <property type="match status" value="1"/>
</dbReference>
<dbReference type="InterPro" id="IPR011990">
    <property type="entry name" value="TPR-like_helical_dom_sf"/>
</dbReference>
<accession>A0ABU1GN15</accession>
<dbReference type="EMBL" id="JARWAL010000009">
    <property type="protein sequence ID" value="MDR5893416.1"/>
    <property type="molecule type" value="Genomic_DNA"/>
</dbReference>
<protein>
    <submittedName>
        <fullName evidence="1">SEC-C domain-containing protein</fullName>
    </submittedName>
</protein>
<dbReference type="Gene3D" id="1.25.40.10">
    <property type="entry name" value="Tetratricopeptide repeat domain"/>
    <property type="match status" value="1"/>
</dbReference>